<dbReference type="OMA" id="GDMFQVE"/>
<dbReference type="Gene3D" id="3.10.290.10">
    <property type="entry name" value="RNA-binding S4 domain"/>
    <property type="match status" value="1"/>
</dbReference>
<evidence type="ECO:0000256" key="6">
    <source>
        <dbReference type="ARBA" id="ARBA00023128"/>
    </source>
</evidence>
<evidence type="ECO:0000313" key="12">
    <source>
        <dbReference type="EMBL" id="ABN68676.2"/>
    </source>
</evidence>
<accession>A3M092</accession>
<evidence type="ECO:0000256" key="2">
    <source>
        <dbReference type="ARBA" id="ARBA00007465"/>
    </source>
</evidence>
<dbReference type="InParanoid" id="A3M092"/>
<evidence type="ECO:0000256" key="8">
    <source>
        <dbReference type="ARBA" id="ARBA00037226"/>
    </source>
</evidence>
<keyword evidence="5 12" id="KW-0689">Ribosomal protein</keyword>
<dbReference type="KEGG" id="pic:PICST_50481"/>
<dbReference type="HOGENOM" id="CLU_026386_0_0_1"/>
<dbReference type="RefSeq" id="XP_001386705.2">
    <property type="nucleotide sequence ID" value="XM_001386668.1"/>
</dbReference>
<dbReference type="Pfam" id="PF01479">
    <property type="entry name" value="S4"/>
    <property type="match status" value="1"/>
</dbReference>
<dbReference type="GO" id="GO:0003735">
    <property type="term" value="F:structural constituent of ribosome"/>
    <property type="evidence" value="ECO:0007669"/>
    <property type="project" value="EnsemblFungi"/>
</dbReference>
<dbReference type="eggNOG" id="ENOG502QTS9">
    <property type="taxonomic scope" value="Eukaryota"/>
</dbReference>
<keyword evidence="4 10" id="KW-0694">RNA-binding</keyword>
<dbReference type="AlphaFoldDB" id="A3M092"/>
<evidence type="ECO:0000256" key="4">
    <source>
        <dbReference type="ARBA" id="ARBA00022884"/>
    </source>
</evidence>
<comment type="function">
    <text evidence="8">Component of the mitochondrial ribosome (mitoribosome), a dedicated translation machinery responsible for the synthesis of mitochondrial genome-encoded proteins, including at least some of the essential transmembrane subunits of the mitochondrial respiratory chain. The mitoribosomes are attached to the mitochondrial inner membrane and translation products are cotranslationally integrated into the membrane.</text>
</comment>
<reference evidence="12 13" key="1">
    <citation type="journal article" date="2007" name="Nat. Biotechnol.">
        <title>Genome sequence of the lignocellulose-bioconverting and xylose-fermenting yeast Pichia stipitis.</title>
        <authorList>
            <person name="Jeffries T.W."/>
            <person name="Grigoriev I.V."/>
            <person name="Grimwood J."/>
            <person name="Laplaza J.M."/>
            <person name="Aerts A."/>
            <person name="Salamov A."/>
            <person name="Schmutz J."/>
            <person name="Lindquist E."/>
            <person name="Dehal P."/>
            <person name="Shapiro H."/>
            <person name="Jin Y.S."/>
            <person name="Passoth V."/>
            <person name="Richardson P.M."/>
        </authorList>
    </citation>
    <scope>NUCLEOTIDE SEQUENCE [LARGE SCALE GENOMIC DNA]</scope>
    <source>
        <strain evidence="13">ATCC 58785 / CBS 6054 / NBRC 10063 / NRRL Y-11545</strain>
    </source>
</reference>
<evidence type="ECO:0000256" key="9">
    <source>
        <dbReference type="ARBA" id="ARBA00071419"/>
    </source>
</evidence>
<dbReference type="OrthoDB" id="3356781at2759"/>
<dbReference type="SMART" id="SM00363">
    <property type="entry name" value="S4"/>
    <property type="match status" value="1"/>
</dbReference>
<keyword evidence="6" id="KW-0496">Mitochondrion</keyword>
<dbReference type="PANTHER" id="PTHR11831:SF4">
    <property type="entry name" value="SMALL RIBOSOMAL SUBUNIT PROTEIN US4M"/>
    <property type="match status" value="1"/>
</dbReference>
<dbReference type="CDD" id="cd00165">
    <property type="entry name" value="S4"/>
    <property type="match status" value="1"/>
</dbReference>
<dbReference type="FunFam" id="3.10.290.10:FF:000025">
    <property type="entry name" value="30S ribosomal subunit S4"/>
    <property type="match status" value="1"/>
</dbReference>
<evidence type="ECO:0000259" key="11">
    <source>
        <dbReference type="SMART" id="SM00363"/>
    </source>
</evidence>
<dbReference type="FunCoup" id="A3M092">
    <property type="interactions" value="140"/>
</dbReference>
<proteinExistence type="inferred from homology"/>
<comment type="similarity">
    <text evidence="2">Belongs to the universal ribosomal protein uS4 family.</text>
</comment>
<evidence type="ECO:0000256" key="7">
    <source>
        <dbReference type="ARBA" id="ARBA00023274"/>
    </source>
</evidence>
<evidence type="ECO:0000256" key="1">
    <source>
        <dbReference type="ARBA" id="ARBA00004173"/>
    </source>
</evidence>
<gene>
    <name evidence="12" type="ORF">PICST_50481</name>
</gene>
<dbReference type="Proteomes" id="UP000002258">
    <property type="component" value="Chromosome 8"/>
</dbReference>
<keyword evidence="7" id="KW-0687">Ribonucleoprotein</keyword>
<dbReference type="SUPFAM" id="SSF55174">
    <property type="entry name" value="Alpha-L RNA-binding motif"/>
    <property type="match status" value="1"/>
</dbReference>
<dbReference type="InterPro" id="IPR036986">
    <property type="entry name" value="S4_RNA-bd_sf"/>
</dbReference>
<feature type="domain" description="RNA-binding S4" evidence="11">
    <location>
        <begin position="103"/>
        <end position="163"/>
    </location>
</feature>
<dbReference type="GeneID" id="4840822"/>
<evidence type="ECO:0000256" key="10">
    <source>
        <dbReference type="PROSITE-ProRule" id="PRU00182"/>
    </source>
</evidence>
<name>A3M092_PICST</name>
<dbReference type="GO" id="GO:0019843">
    <property type="term" value="F:rRNA binding"/>
    <property type="evidence" value="ECO:0007669"/>
    <property type="project" value="UniProtKB-KW"/>
</dbReference>
<evidence type="ECO:0000313" key="13">
    <source>
        <dbReference type="Proteomes" id="UP000002258"/>
    </source>
</evidence>
<protein>
    <recommendedName>
        <fullName evidence="9">Small ribosomal subunit protein uS4m</fullName>
    </recommendedName>
</protein>
<dbReference type="EMBL" id="CP000502">
    <property type="protein sequence ID" value="ABN68676.2"/>
    <property type="molecule type" value="Genomic_DNA"/>
</dbReference>
<dbReference type="PANTHER" id="PTHR11831">
    <property type="entry name" value="30S 40S RIBOSOMAL PROTEIN"/>
    <property type="match status" value="1"/>
</dbReference>
<dbReference type="InterPro" id="IPR022801">
    <property type="entry name" value="Ribosomal_uS4"/>
</dbReference>
<keyword evidence="3 10" id="KW-0699">rRNA-binding</keyword>
<dbReference type="GO" id="GO:0005763">
    <property type="term" value="C:mitochondrial small ribosomal subunit"/>
    <property type="evidence" value="ECO:0007669"/>
    <property type="project" value="EnsemblFungi"/>
</dbReference>
<dbReference type="GO" id="GO:0042274">
    <property type="term" value="P:ribosomal small subunit biogenesis"/>
    <property type="evidence" value="ECO:0007669"/>
    <property type="project" value="TreeGrafter"/>
</dbReference>
<keyword evidence="13" id="KW-1185">Reference proteome</keyword>
<dbReference type="PROSITE" id="PS00632">
    <property type="entry name" value="RIBOSOMAL_S4"/>
    <property type="match status" value="1"/>
</dbReference>
<dbReference type="InterPro" id="IPR002942">
    <property type="entry name" value="S4_RNA-bd"/>
</dbReference>
<dbReference type="STRING" id="322104.A3M092"/>
<dbReference type="PROSITE" id="PS50889">
    <property type="entry name" value="S4"/>
    <property type="match status" value="1"/>
</dbReference>
<dbReference type="InterPro" id="IPR018079">
    <property type="entry name" value="Ribosomal_uS4_CS"/>
</dbReference>
<evidence type="ECO:0000256" key="3">
    <source>
        <dbReference type="ARBA" id="ARBA00022730"/>
    </source>
</evidence>
<organism evidence="12 13">
    <name type="scientific">Scheffersomyces stipitis (strain ATCC 58785 / CBS 6054 / NBRC 10063 / NRRL Y-11545)</name>
    <name type="common">Yeast</name>
    <name type="synonym">Pichia stipitis</name>
    <dbReference type="NCBI Taxonomy" id="322104"/>
    <lineage>
        <taxon>Eukaryota</taxon>
        <taxon>Fungi</taxon>
        <taxon>Dikarya</taxon>
        <taxon>Ascomycota</taxon>
        <taxon>Saccharomycotina</taxon>
        <taxon>Pichiomycetes</taxon>
        <taxon>Debaryomycetaceae</taxon>
        <taxon>Scheffersomyces</taxon>
    </lineage>
</organism>
<evidence type="ECO:0000256" key="5">
    <source>
        <dbReference type="ARBA" id="ARBA00022980"/>
    </source>
</evidence>
<sequence>MPRKTQNLHSLSRGRVRASMNKYNLFNLYKKAPVRYDGKTLYQQKWNAKAETRAYHGEHLTEKRWKAIFDPSLETVAQLDASLKGSKVAPTPMTLQTYASLEKRLELAVFRSMFASSVRQAREFILGGSVSVNGVVIKHPSFPLKSGDIFHVKPEKVLLAMGRTKPSLEKAIKVDNQQISAWNRYVKAAQENPREVWEAKQKKPASLNTIRNINGSESAEEFNKKIEQTMKSQQNDATRESILLKIISLGRGIESNGGVVSAETFKEFNYDNESNSNNAQKAHNVYKKLSDAKHKLIGEHNIENAAEFVNKKADDSESAADKQLARSVKQILRELQKSTWEAIRVGAQQQQSGKVLTASFTSDFVKSLVPHPALNKESILEDETLANIKFPWQKSLFGRQDPSKPYFTPWTPRPFIGAFAILPSHIEVSFSTCHAVYLRDPIARPGHSEVISPFPDHTHERAYMFYARKGL</sequence>
<comment type="subcellular location">
    <subcellularLocation>
        <location evidence="1">Mitochondrion</location>
    </subcellularLocation>
</comment>